<dbReference type="EMBL" id="BPLR01009760">
    <property type="protein sequence ID" value="GIY34389.1"/>
    <property type="molecule type" value="Genomic_DNA"/>
</dbReference>
<gene>
    <name evidence="1" type="ORF">CEXT_754851</name>
</gene>
<comment type="caution">
    <text evidence="1">The sequence shown here is derived from an EMBL/GenBank/DDBJ whole genome shotgun (WGS) entry which is preliminary data.</text>
</comment>
<protein>
    <recommendedName>
        <fullName evidence="3">Transcriptional regulator</fullName>
    </recommendedName>
</protein>
<organism evidence="1 2">
    <name type="scientific">Caerostris extrusa</name>
    <name type="common">Bark spider</name>
    <name type="synonym">Caerostris bankana</name>
    <dbReference type="NCBI Taxonomy" id="172846"/>
    <lineage>
        <taxon>Eukaryota</taxon>
        <taxon>Metazoa</taxon>
        <taxon>Ecdysozoa</taxon>
        <taxon>Arthropoda</taxon>
        <taxon>Chelicerata</taxon>
        <taxon>Arachnida</taxon>
        <taxon>Araneae</taxon>
        <taxon>Araneomorphae</taxon>
        <taxon>Entelegynae</taxon>
        <taxon>Araneoidea</taxon>
        <taxon>Araneidae</taxon>
        <taxon>Caerostris</taxon>
    </lineage>
</organism>
<dbReference type="Proteomes" id="UP001054945">
    <property type="component" value="Unassembled WGS sequence"/>
</dbReference>
<evidence type="ECO:0008006" key="3">
    <source>
        <dbReference type="Google" id="ProtNLM"/>
    </source>
</evidence>
<accession>A0AAV4SN35</accession>
<keyword evidence="2" id="KW-1185">Reference proteome</keyword>
<evidence type="ECO:0000313" key="1">
    <source>
        <dbReference type="EMBL" id="GIY34389.1"/>
    </source>
</evidence>
<evidence type="ECO:0000313" key="2">
    <source>
        <dbReference type="Proteomes" id="UP001054945"/>
    </source>
</evidence>
<dbReference type="AlphaFoldDB" id="A0AAV4SN35"/>
<proteinExistence type="predicted"/>
<name>A0AAV4SN35_CAEEX</name>
<reference evidence="1 2" key="1">
    <citation type="submission" date="2021-06" db="EMBL/GenBank/DDBJ databases">
        <title>Caerostris extrusa draft genome.</title>
        <authorList>
            <person name="Kono N."/>
            <person name="Arakawa K."/>
        </authorList>
    </citation>
    <scope>NUCLEOTIDE SEQUENCE [LARGE SCALE GENOMIC DNA]</scope>
</reference>
<sequence>MLFIPSNRNTLDQQQSNSWRPLRDALQLPEWMKISRKFVQLCLKTDDETIEAIIELSGITWSSVQRILCGDFYPKSLLVASLGVTVCDHETTSI</sequence>